<dbReference type="InterPro" id="IPR051200">
    <property type="entry name" value="Host-pathogen_enzymatic-act"/>
</dbReference>
<dbReference type="EMBL" id="DSKY01000015">
    <property type="protein sequence ID" value="HDY59197.1"/>
    <property type="molecule type" value="Genomic_DNA"/>
</dbReference>
<dbReference type="Gene3D" id="2.130.10.10">
    <property type="entry name" value="YVTN repeat-like/Quinoprotein amine dehydrogenase"/>
    <property type="match status" value="1"/>
</dbReference>
<dbReference type="InterPro" id="IPR015943">
    <property type="entry name" value="WD40/YVTN_repeat-like_dom_sf"/>
</dbReference>
<gene>
    <name evidence="1" type="ORF">ENP86_06560</name>
</gene>
<organism evidence="1">
    <name type="scientific">candidate division WOR-3 bacterium</name>
    <dbReference type="NCBI Taxonomy" id="2052148"/>
    <lineage>
        <taxon>Bacteria</taxon>
        <taxon>Bacteria division WOR-3</taxon>
    </lineage>
</organism>
<dbReference type="InterPro" id="IPR011964">
    <property type="entry name" value="YVTN_b-propeller_repeat"/>
</dbReference>
<proteinExistence type="predicted"/>
<evidence type="ECO:0000313" key="1">
    <source>
        <dbReference type="EMBL" id="HDY59197.1"/>
    </source>
</evidence>
<dbReference type="InterPro" id="IPR011045">
    <property type="entry name" value="N2O_reductase_N"/>
</dbReference>
<dbReference type="SUPFAM" id="SSF50974">
    <property type="entry name" value="Nitrous oxide reductase, N-terminal domain"/>
    <property type="match status" value="1"/>
</dbReference>
<dbReference type="NCBIfam" id="TIGR02276">
    <property type="entry name" value="beta_rpt_yvtn"/>
    <property type="match status" value="2"/>
</dbReference>
<protein>
    <recommendedName>
        <fullName evidence="2">PKD domain-containing protein</fullName>
    </recommendedName>
</protein>
<reference evidence="1" key="1">
    <citation type="journal article" date="2020" name="mSystems">
        <title>Genome- and Community-Level Interaction Insights into Carbon Utilization and Element Cycling Functions of Hydrothermarchaeota in Hydrothermal Sediment.</title>
        <authorList>
            <person name="Zhou Z."/>
            <person name="Liu Y."/>
            <person name="Xu W."/>
            <person name="Pan J."/>
            <person name="Luo Z.H."/>
            <person name="Li M."/>
        </authorList>
    </citation>
    <scope>NUCLEOTIDE SEQUENCE [LARGE SCALE GENOMIC DNA]</scope>
    <source>
        <strain evidence="1">SpSt-258</strain>
    </source>
</reference>
<comment type="caution">
    <text evidence="1">The sequence shown here is derived from an EMBL/GenBank/DDBJ whole genome shotgun (WGS) entry which is preliminary data.</text>
</comment>
<dbReference type="PANTHER" id="PTHR47197:SF3">
    <property type="entry name" value="DIHYDRO-HEME D1 DEHYDROGENASE"/>
    <property type="match status" value="1"/>
</dbReference>
<sequence length="178" mass="19513">MDYSFSSTATDPDTESIAIRFAWGDGDTSSWSSYYPSGSTVSMSYSWPSPDTYYVTAQCKDIRGLTSQWSNPHQVVICYTFPDKVIATIPVGTYPRGICVFPSGEYLYVANENDGRVSVIRIPNNTVITNISVGLGPWGVCALPNGQYVYVVNSLSSSVSVIDPSYYSVIGNIYKCRV</sequence>
<name>A0A7V0Z5X9_UNCW3</name>
<accession>A0A7V0Z5X9</accession>
<dbReference type="PANTHER" id="PTHR47197">
    <property type="entry name" value="PROTEIN NIRF"/>
    <property type="match status" value="1"/>
</dbReference>
<evidence type="ECO:0008006" key="2">
    <source>
        <dbReference type="Google" id="ProtNLM"/>
    </source>
</evidence>
<dbReference type="AlphaFoldDB" id="A0A7V0Z5X9"/>